<dbReference type="AlphaFoldDB" id="A0A1Y2HZS0"/>
<sequence length="183" mass="20907">MLTHLAYFALHSHGTIHQGTRIGQRGGTGRVCCSPRNLVVFFPPSLPYPLPTKSRYLYRVPCVGCSTKSECHHRFWCPVSAHTRWIATLIFRFTACSFDHIHSASSLSRPTSLLGRFTARRTRLTLCVPKLRRFPSVTPEPCHRKEKRTGQCRTLDWHECMLVSFSIKAVSIILRRMTSLSHS</sequence>
<protein>
    <submittedName>
        <fullName evidence="1">Uncharacterized protein</fullName>
    </submittedName>
</protein>
<reference evidence="1 2" key="1">
    <citation type="submission" date="2016-07" db="EMBL/GenBank/DDBJ databases">
        <title>Pervasive Adenine N6-methylation of Active Genes in Fungi.</title>
        <authorList>
            <consortium name="DOE Joint Genome Institute"/>
            <person name="Mondo S.J."/>
            <person name="Dannebaum R.O."/>
            <person name="Kuo R.C."/>
            <person name="Labutti K."/>
            <person name="Haridas S."/>
            <person name="Kuo A."/>
            <person name="Salamov A."/>
            <person name="Ahrendt S.R."/>
            <person name="Lipzen A."/>
            <person name="Sullivan W."/>
            <person name="Andreopoulos W.B."/>
            <person name="Clum A."/>
            <person name="Lindquist E."/>
            <person name="Daum C."/>
            <person name="Ramamoorthy G.K."/>
            <person name="Gryganskyi A."/>
            <person name="Culley D."/>
            <person name="Magnuson J.K."/>
            <person name="James T.Y."/>
            <person name="O'Malley M.A."/>
            <person name="Stajich J.E."/>
            <person name="Spatafora J.W."/>
            <person name="Visel A."/>
            <person name="Grigoriev I.V."/>
        </authorList>
    </citation>
    <scope>NUCLEOTIDE SEQUENCE [LARGE SCALE GENOMIC DNA]</scope>
    <source>
        <strain evidence="1 2">PL171</strain>
    </source>
</reference>
<dbReference type="Proteomes" id="UP000193411">
    <property type="component" value="Unassembled WGS sequence"/>
</dbReference>
<organism evidence="1 2">
    <name type="scientific">Catenaria anguillulae PL171</name>
    <dbReference type="NCBI Taxonomy" id="765915"/>
    <lineage>
        <taxon>Eukaryota</taxon>
        <taxon>Fungi</taxon>
        <taxon>Fungi incertae sedis</taxon>
        <taxon>Blastocladiomycota</taxon>
        <taxon>Blastocladiomycetes</taxon>
        <taxon>Blastocladiales</taxon>
        <taxon>Catenariaceae</taxon>
        <taxon>Catenaria</taxon>
    </lineage>
</organism>
<evidence type="ECO:0000313" key="1">
    <source>
        <dbReference type="EMBL" id="ORZ40105.1"/>
    </source>
</evidence>
<evidence type="ECO:0000313" key="2">
    <source>
        <dbReference type="Proteomes" id="UP000193411"/>
    </source>
</evidence>
<dbReference type="EMBL" id="MCFL01000004">
    <property type="protein sequence ID" value="ORZ40105.1"/>
    <property type="molecule type" value="Genomic_DNA"/>
</dbReference>
<name>A0A1Y2HZS0_9FUNG</name>
<comment type="caution">
    <text evidence="1">The sequence shown here is derived from an EMBL/GenBank/DDBJ whole genome shotgun (WGS) entry which is preliminary data.</text>
</comment>
<keyword evidence="2" id="KW-1185">Reference proteome</keyword>
<accession>A0A1Y2HZS0</accession>
<gene>
    <name evidence="1" type="ORF">BCR44DRAFT_211766</name>
</gene>
<proteinExistence type="predicted"/>